<proteinExistence type="predicted"/>
<evidence type="ECO:0000256" key="12">
    <source>
        <dbReference type="SAM" id="Phobius"/>
    </source>
</evidence>
<evidence type="ECO:0000256" key="4">
    <source>
        <dbReference type="ARBA" id="ARBA00022670"/>
    </source>
</evidence>
<evidence type="ECO:0000256" key="11">
    <source>
        <dbReference type="ARBA" id="ARBA00023136"/>
    </source>
</evidence>
<comment type="caution">
    <text evidence="14">The sequence shown here is derived from an EMBL/GenBank/DDBJ whole genome shotgun (WGS) entry which is preliminary data.</text>
</comment>
<accession>A0ABU3LKP8</accession>
<gene>
    <name evidence="14" type="ORF">RQC66_03685</name>
</gene>
<dbReference type="EMBL" id="JAVTLL010000002">
    <property type="protein sequence ID" value="MDT7839826.1"/>
    <property type="molecule type" value="Genomic_DNA"/>
</dbReference>
<evidence type="ECO:0000256" key="1">
    <source>
        <dbReference type="ARBA" id="ARBA00001947"/>
    </source>
</evidence>
<evidence type="ECO:0000256" key="2">
    <source>
        <dbReference type="ARBA" id="ARBA00004651"/>
    </source>
</evidence>
<evidence type="ECO:0000256" key="3">
    <source>
        <dbReference type="ARBA" id="ARBA00022475"/>
    </source>
</evidence>
<feature type="transmembrane region" description="Helical" evidence="12">
    <location>
        <begin position="7"/>
        <end position="31"/>
    </location>
</feature>
<dbReference type="Pfam" id="PF01435">
    <property type="entry name" value="Peptidase_M48"/>
    <property type="match status" value="1"/>
</dbReference>
<keyword evidence="3" id="KW-1003">Cell membrane</keyword>
<comment type="subcellular location">
    <subcellularLocation>
        <location evidence="2">Cell membrane</location>
        <topology evidence="2">Multi-pass membrane protein</topology>
    </subcellularLocation>
</comment>
<keyword evidence="5 12" id="KW-0812">Transmembrane</keyword>
<feature type="domain" description="Peptidase M48" evidence="13">
    <location>
        <begin position="128"/>
        <end position="320"/>
    </location>
</feature>
<keyword evidence="10 14" id="KW-0482">Metalloprotease</keyword>
<dbReference type="Proteomes" id="UP001257948">
    <property type="component" value="Unassembled WGS sequence"/>
</dbReference>
<dbReference type="PANTHER" id="PTHR43221">
    <property type="entry name" value="PROTEASE HTPX"/>
    <property type="match status" value="1"/>
</dbReference>
<evidence type="ECO:0000256" key="5">
    <source>
        <dbReference type="ARBA" id="ARBA00022692"/>
    </source>
</evidence>
<keyword evidence="8" id="KW-0862">Zinc</keyword>
<protein>
    <submittedName>
        <fullName evidence="14">M48 family metalloprotease</fullName>
        <ecNumber evidence="14">3.4.24.-</ecNumber>
    </submittedName>
</protein>
<name>A0ABU3LKP8_9ACTN</name>
<keyword evidence="9 12" id="KW-1133">Transmembrane helix</keyword>
<evidence type="ECO:0000259" key="13">
    <source>
        <dbReference type="Pfam" id="PF01435"/>
    </source>
</evidence>
<sequence length="539" mass="58736">MSFRLRAVRAFVLLVGFFLMGGVLLSAMVVFDWLVITRLVTERAALIEGTAVTVTFLLAVAILRGMFAFLRAGRLGPVTDAVAVTPQDQPELWEQVRAAADVTGQRPPDELYLDAEVNAGVAEQSRLLGLLQGRRRMFLGLPLLAGLTVPQLRSVLVHEFGHYGNRDTRLGGVTTRGRQALIHTVEAFQEGGTRLHYVIGVLYVGYARMFLRITQSAARHQELAADRMAARYAGRDVTAAALRMVPVLDAAHAHYMKTYAAMGSALGALPPVGEVHGGFRRMLAARSGEQLAALRAGQRPPRPHPYDSHPPTAERIALIEQLPADDRPEQPTADLADEPAALTLVRDADRVFAELEARTSEPEAALLRRMSWDDLAMARAVADAEEWSGPLRLAVARTLRSSGPGTREEGADDGLPGLEEILDAFDRGLLWMEIADRMPKPYQAARLTGQSARNFIRPRIFDGIAGLIHLRLAESGHAAPDIAWSDQPGLILPEAWEKGMDEAIDAAVADTPDTAPLRTLLRASAQADASASRTRRHSR</sequence>
<evidence type="ECO:0000313" key="15">
    <source>
        <dbReference type="Proteomes" id="UP001257948"/>
    </source>
</evidence>
<dbReference type="CDD" id="cd07328">
    <property type="entry name" value="M48_Ste24p_like"/>
    <property type="match status" value="1"/>
</dbReference>
<keyword evidence="15" id="KW-1185">Reference proteome</keyword>
<organism evidence="14 15">
    <name type="scientific">Streptomyces justiciae</name>
    <dbReference type="NCBI Taxonomy" id="2780140"/>
    <lineage>
        <taxon>Bacteria</taxon>
        <taxon>Bacillati</taxon>
        <taxon>Actinomycetota</taxon>
        <taxon>Actinomycetes</taxon>
        <taxon>Kitasatosporales</taxon>
        <taxon>Streptomycetaceae</taxon>
        <taxon>Streptomyces</taxon>
    </lineage>
</organism>
<evidence type="ECO:0000256" key="9">
    <source>
        <dbReference type="ARBA" id="ARBA00022989"/>
    </source>
</evidence>
<keyword evidence="6" id="KW-0479">Metal-binding</keyword>
<evidence type="ECO:0000256" key="10">
    <source>
        <dbReference type="ARBA" id="ARBA00023049"/>
    </source>
</evidence>
<feature type="transmembrane region" description="Helical" evidence="12">
    <location>
        <begin position="51"/>
        <end position="70"/>
    </location>
</feature>
<dbReference type="EC" id="3.4.24.-" evidence="14"/>
<dbReference type="RefSeq" id="WP_314197900.1">
    <property type="nucleotide sequence ID" value="NZ_JAVTLL010000002.1"/>
</dbReference>
<keyword evidence="4" id="KW-0645">Protease</keyword>
<dbReference type="GO" id="GO:0008237">
    <property type="term" value="F:metallopeptidase activity"/>
    <property type="evidence" value="ECO:0007669"/>
    <property type="project" value="UniProtKB-KW"/>
</dbReference>
<reference evidence="15" key="1">
    <citation type="submission" date="2023-07" db="EMBL/GenBank/DDBJ databases">
        <title>Draft genome sequence of the endophytic actinobacterium Streptomyces justiciae WPN32, a potential antibiotic producer.</title>
        <authorList>
            <person name="Yasawong M."/>
            <person name="Pana W."/>
            <person name="Ganta P."/>
            <person name="Santapan N."/>
            <person name="Songngamsuk T."/>
            <person name="Phatcharaharikarn M."/>
            <person name="Kerdtoob S."/>
            <person name="Nantapong N."/>
        </authorList>
    </citation>
    <scope>NUCLEOTIDE SEQUENCE [LARGE SCALE GENOMIC DNA]</scope>
    <source>
        <strain evidence="15">WPN32</strain>
    </source>
</reference>
<keyword evidence="11 12" id="KW-0472">Membrane</keyword>
<comment type="cofactor">
    <cofactor evidence="1">
        <name>Zn(2+)</name>
        <dbReference type="ChEBI" id="CHEBI:29105"/>
    </cofactor>
</comment>
<dbReference type="InterPro" id="IPR001915">
    <property type="entry name" value="Peptidase_M48"/>
</dbReference>
<dbReference type="PANTHER" id="PTHR43221:SF1">
    <property type="entry name" value="PROTEASE HTPX"/>
    <property type="match status" value="1"/>
</dbReference>
<evidence type="ECO:0000313" key="14">
    <source>
        <dbReference type="EMBL" id="MDT7839826.1"/>
    </source>
</evidence>
<evidence type="ECO:0000256" key="6">
    <source>
        <dbReference type="ARBA" id="ARBA00022723"/>
    </source>
</evidence>
<keyword evidence="7 14" id="KW-0378">Hydrolase</keyword>
<evidence type="ECO:0000256" key="8">
    <source>
        <dbReference type="ARBA" id="ARBA00022833"/>
    </source>
</evidence>
<dbReference type="InterPro" id="IPR050083">
    <property type="entry name" value="HtpX_protease"/>
</dbReference>
<evidence type="ECO:0000256" key="7">
    <source>
        <dbReference type="ARBA" id="ARBA00022801"/>
    </source>
</evidence>
<dbReference type="Gene3D" id="3.30.2010.10">
    <property type="entry name" value="Metalloproteases ('zincins'), catalytic domain"/>
    <property type="match status" value="1"/>
</dbReference>